<gene>
    <name evidence="4" type="ORF">ACFOW3_16450</name>
</gene>
<feature type="transmembrane region" description="Helical" evidence="2">
    <location>
        <begin position="45"/>
        <end position="67"/>
    </location>
</feature>
<keyword evidence="2" id="KW-0812">Transmembrane</keyword>
<feature type="domain" description="Type II secretion system protein GspB C-terminal" evidence="3">
    <location>
        <begin position="216"/>
        <end position="274"/>
    </location>
</feature>
<feature type="compositionally biased region" description="Pro residues" evidence="1">
    <location>
        <begin position="99"/>
        <end position="118"/>
    </location>
</feature>
<evidence type="ECO:0000313" key="4">
    <source>
        <dbReference type="EMBL" id="MFC3936205.1"/>
    </source>
</evidence>
<comment type="caution">
    <text evidence="4">The sequence shown here is derived from an EMBL/GenBank/DDBJ whole genome shotgun (WGS) entry which is preliminary data.</text>
</comment>
<dbReference type="Pfam" id="PF16537">
    <property type="entry name" value="T2SSB"/>
    <property type="match status" value="1"/>
</dbReference>
<keyword evidence="2" id="KW-0472">Membrane</keyword>
<dbReference type="Proteomes" id="UP001595693">
    <property type="component" value="Unassembled WGS sequence"/>
</dbReference>
<evidence type="ECO:0000256" key="2">
    <source>
        <dbReference type="SAM" id="Phobius"/>
    </source>
</evidence>
<feature type="compositionally biased region" description="Low complexity" evidence="1">
    <location>
        <begin position="147"/>
        <end position="177"/>
    </location>
</feature>
<sequence length="276" mass="27801">MSYILDALRRADAERGRGAVPGLHTQAAPTSGASSMPGQAGPINLWFVAAGVVGAAALAAGGTWWALRPQAPAVVVAAAPAVPTPAAVAPPVAAPTPLPPPVPAPEPAPAPAPAPMAPLEPRSADKRPADKRSAAPQPPPRERERPVASVVVAPPAAARAPAAEQPVRPRSPAAAPAPQAPAAPAPRPSPDAGVAPPPASPVFAQGDLPEALRTQLPALKVTGATHSNNPAYRMAIVNGQVLHEGDQAAPGLVLEKIEPGRTVWSFKGYRYGVTAQ</sequence>
<keyword evidence="2" id="KW-1133">Transmembrane helix</keyword>
<name>A0ABV8DDX4_9BURK</name>
<reference evidence="5" key="1">
    <citation type="journal article" date="2019" name="Int. J. Syst. Evol. Microbiol.">
        <title>The Global Catalogue of Microorganisms (GCM) 10K type strain sequencing project: providing services to taxonomists for standard genome sequencing and annotation.</title>
        <authorList>
            <consortium name="The Broad Institute Genomics Platform"/>
            <consortium name="The Broad Institute Genome Sequencing Center for Infectious Disease"/>
            <person name="Wu L."/>
            <person name="Ma J."/>
        </authorList>
    </citation>
    <scope>NUCLEOTIDE SEQUENCE [LARGE SCALE GENOMIC DNA]</scope>
    <source>
        <strain evidence="5">CCUG 2113</strain>
    </source>
</reference>
<organism evidence="4 5">
    <name type="scientific">Acidovorax facilis</name>
    <dbReference type="NCBI Taxonomy" id="12917"/>
    <lineage>
        <taxon>Bacteria</taxon>
        <taxon>Pseudomonadati</taxon>
        <taxon>Pseudomonadota</taxon>
        <taxon>Betaproteobacteria</taxon>
        <taxon>Burkholderiales</taxon>
        <taxon>Comamonadaceae</taxon>
        <taxon>Acidovorax</taxon>
    </lineage>
</organism>
<evidence type="ECO:0000313" key="5">
    <source>
        <dbReference type="Proteomes" id="UP001595693"/>
    </source>
</evidence>
<keyword evidence="5" id="KW-1185">Reference proteome</keyword>
<accession>A0ABV8DDX4</accession>
<dbReference type="EMBL" id="JBHSAJ010000048">
    <property type="protein sequence ID" value="MFC3936205.1"/>
    <property type="molecule type" value="Genomic_DNA"/>
</dbReference>
<dbReference type="InterPro" id="IPR032389">
    <property type="entry name" value="GspB_C"/>
</dbReference>
<evidence type="ECO:0000259" key="3">
    <source>
        <dbReference type="Pfam" id="PF16537"/>
    </source>
</evidence>
<proteinExistence type="predicted"/>
<feature type="region of interest" description="Disordered" evidence="1">
    <location>
        <begin position="99"/>
        <end position="205"/>
    </location>
</feature>
<feature type="region of interest" description="Disordered" evidence="1">
    <location>
        <begin position="16"/>
        <end position="35"/>
    </location>
</feature>
<protein>
    <submittedName>
        <fullName evidence="4">General secretion pathway protein GspB</fullName>
    </submittedName>
</protein>
<feature type="compositionally biased region" description="Basic and acidic residues" evidence="1">
    <location>
        <begin position="122"/>
        <end position="133"/>
    </location>
</feature>
<evidence type="ECO:0000256" key="1">
    <source>
        <dbReference type="SAM" id="MobiDB-lite"/>
    </source>
</evidence>
<feature type="compositionally biased region" description="Pro residues" evidence="1">
    <location>
        <begin position="178"/>
        <end position="200"/>
    </location>
</feature>
<dbReference type="RefSeq" id="WP_121507716.1">
    <property type="nucleotide sequence ID" value="NZ_JBHSAJ010000048.1"/>
</dbReference>